<reference evidence="3 4" key="1">
    <citation type="journal article" date="2018" name="Mol. Biol. Evol.">
        <title>Broad Genomic Sampling Reveals a Smut Pathogenic Ancestry of the Fungal Clade Ustilaginomycotina.</title>
        <authorList>
            <person name="Kijpornyongpan T."/>
            <person name="Mondo S.J."/>
            <person name="Barry K."/>
            <person name="Sandor L."/>
            <person name="Lee J."/>
            <person name="Lipzen A."/>
            <person name="Pangilinan J."/>
            <person name="LaButti K."/>
            <person name="Hainaut M."/>
            <person name="Henrissat B."/>
            <person name="Grigoriev I.V."/>
            <person name="Spatafora J.W."/>
            <person name="Aime M.C."/>
        </authorList>
    </citation>
    <scope>NUCLEOTIDE SEQUENCE [LARGE SCALE GENOMIC DNA]</scope>
    <source>
        <strain evidence="3 4">MCA 4198</strain>
    </source>
</reference>
<evidence type="ECO:0000256" key="2">
    <source>
        <dbReference type="SAM" id="Phobius"/>
    </source>
</evidence>
<dbReference type="GeneID" id="37042331"/>
<evidence type="ECO:0008006" key="5">
    <source>
        <dbReference type="Google" id="ProtNLM"/>
    </source>
</evidence>
<feature type="compositionally biased region" description="Basic and acidic residues" evidence="1">
    <location>
        <begin position="332"/>
        <end position="343"/>
    </location>
</feature>
<dbReference type="RefSeq" id="XP_025380395.1">
    <property type="nucleotide sequence ID" value="XM_025520415.1"/>
</dbReference>
<feature type="region of interest" description="Disordered" evidence="1">
    <location>
        <begin position="332"/>
        <end position="405"/>
    </location>
</feature>
<accession>A0A316YUV4</accession>
<keyword evidence="2" id="KW-0812">Transmembrane</keyword>
<feature type="transmembrane region" description="Helical" evidence="2">
    <location>
        <begin position="7"/>
        <end position="32"/>
    </location>
</feature>
<dbReference type="Proteomes" id="UP000245768">
    <property type="component" value="Unassembled WGS sequence"/>
</dbReference>
<evidence type="ECO:0000313" key="4">
    <source>
        <dbReference type="Proteomes" id="UP000245768"/>
    </source>
</evidence>
<dbReference type="EMBL" id="KZ819634">
    <property type="protein sequence ID" value="PWN93197.1"/>
    <property type="molecule type" value="Genomic_DNA"/>
</dbReference>
<feature type="compositionally biased region" description="Basic and acidic residues" evidence="1">
    <location>
        <begin position="383"/>
        <end position="405"/>
    </location>
</feature>
<dbReference type="AlphaFoldDB" id="A0A316YUV4"/>
<gene>
    <name evidence="3" type="ORF">FA10DRAFT_263884</name>
</gene>
<feature type="transmembrane region" description="Helical" evidence="2">
    <location>
        <begin position="290"/>
        <end position="311"/>
    </location>
</feature>
<evidence type="ECO:0000313" key="3">
    <source>
        <dbReference type="EMBL" id="PWN93197.1"/>
    </source>
</evidence>
<keyword evidence="2" id="KW-1133">Transmembrane helix</keyword>
<protein>
    <recommendedName>
        <fullName evidence="5">Transmembrane protein</fullName>
    </recommendedName>
</protein>
<sequence length="405" mass="44665">MTFAKRVLFFVVRVILFFPLVFLSAALLYAFLPSPGPTDLEADALFYLGQEQDRSSESFRLTRVFQTSSFFSKTAEVLPVTETNITTDLSALFERSHLVLDLVWNSREAELNVRSIVEPTAFSCPPDWREQKANALALGPIQSVYVGTGDNDGISLPWFKTADAILLWAHTRPLVSEVAVAQVPLTTTCEAWTDESGRELVKLALRPAQSSPQDRLPLLAINYDASAVRSVSFPAAALKEQPDDAPIVSAPSYTYVLRKTALDVLASILVDAGSAPHSTLYNRIVDGIGFLFRNGFLFLQLILFLAVVVFARNRKLQEEALAEQARRAEVHLEPSVQDRHRSPVEPYSDAESGRVPSEAVLVDVTPEGPSDSEPPALIITVEQPRDEAEQQQRKDGRDGKTSKGP</sequence>
<keyword evidence="2" id="KW-0472">Membrane</keyword>
<organism evidence="3 4">
    <name type="scientific">Acaromyces ingoldii</name>
    <dbReference type="NCBI Taxonomy" id="215250"/>
    <lineage>
        <taxon>Eukaryota</taxon>
        <taxon>Fungi</taxon>
        <taxon>Dikarya</taxon>
        <taxon>Basidiomycota</taxon>
        <taxon>Ustilaginomycotina</taxon>
        <taxon>Exobasidiomycetes</taxon>
        <taxon>Exobasidiales</taxon>
        <taxon>Cryptobasidiaceae</taxon>
        <taxon>Acaromyces</taxon>
    </lineage>
</organism>
<dbReference type="OrthoDB" id="4892437at2759"/>
<name>A0A316YUV4_9BASI</name>
<evidence type="ECO:0000256" key="1">
    <source>
        <dbReference type="SAM" id="MobiDB-lite"/>
    </source>
</evidence>
<proteinExistence type="predicted"/>
<keyword evidence="4" id="KW-1185">Reference proteome</keyword>
<dbReference type="InParanoid" id="A0A316YUV4"/>